<dbReference type="Pfam" id="PF00496">
    <property type="entry name" value="SBP_bac_5"/>
    <property type="match status" value="1"/>
</dbReference>
<dbReference type="EMBL" id="VSKK01000002">
    <property type="protein sequence ID" value="TYB77179.1"/>
    <property type="molecule type" value="Genomic_DNA"/>
</dbReference>
<dbReference type="AlphaFoldDB" id="A0A5D0R7X3"/>
<dbReference type="CDD" id="cd00995">
    <property type="entry name" value="PBP2_NikA_DppA_OppA_like"/>
    <property type="match status" value="1"/>
</dbReference>
<dbReference type="Proteomes" id="UP000323720">
    <property type="component" value="Unassembled WGS sequence"/>
</dbReference>
<dbReference type="InterPro" id="IPR000914">
    <property type="entry name" value="SBP_5_dom"/>
</dbReference>
<dbReference type="RefSeq" id="WP_148404056.1">
    <property type="nucleotide sequence ID" value="NZ_VSKK01000002.1"/>
</dbReference>
<evidence type="ECO:0000313" key="3">
    <source>
        <dbReference type="Proteomes" id="UP000323720"/>
    </source>
</evidence>
<dbReference type="PANTHER" id="PTHR30290">
    <property type="entry name" value="PERIPLASMIC BINDING COMPONENT OF ABC TRANSPORTER"/>
    <property type="match status" value="1"/>
</dbReference>
<evidence type="ECO:0000313" key="2">
    <source>
        <dbReference type="EMBL" id="TYB77179.1"/>
    </source>
</evidence>
<reference evidence="2 3" key="1">
    <citation type="submission" date="2019-08" db="EMBL/GenBank/DDBJ databases">
        <title>Genomes of Antarctic Bizionia species.</title>
        <authorList>
            <person name="Bowman J.P."/>
        </authorList>
    </citation>
    <scope>NUCLEOTIDE SEQUENCE [LARGE SCALE GENOMIC DNA]</scope>
    <source>
        <strain evidence="2 3">ADA-4</strain>
    </source>
</reference>
<dbReference type="Gene3D" id="3.40.190.10">
    <property type="entry name" value="Periplasmic binding protein-like II"/>
    <property type="match status" value="1"/>
</dbReference>
<dbReference type="Gene3D" id="3.90.76.10">
    <property type="entry name" value="Dipeptide-binding Protein, Domain 1"/>
    <property type="match status" value="1"/>
</dbReference>
<organism evidence="2 3">
    <name type="scientific">Bizionia myxarmorum</name>
    <dbReference type="NCBI Taxonomy" id="291186"/>
    <lineage>
        <taxon>Bacteria</taxon>
        <taxon>Pseudomonadati</taxon>
        <taxon>Bacteroidota</taxon>
        <taxon>Flavobacteriia</taxon>
        <taxon>Flavobacteriales</taxon>
        <taxon>Flavobacteriaceae</taxon>
        <taxon>Bizionia</taxon>
    </lineage>
</organism>
<dbReference type="PIRSF" id="PIRSF002741">
    <property type="entry name" value="MppA"/>
    <property type="match status" value="1"/>
</dbReference>
<comment type="caution">
    <text evidence="2">The sequence shown here is derived from an EMBL/GenBank/DDBJ whole genome shotgun (WGS) entry which is preliminary data.</text>
</comment>
<dbReference type="Gene3D" id="3.10.105.10">
    <property type="entry name" value="Dipeptide-binding Protein, Domain 3"/>
    <property type="match status" value="1"/>
</dbReference>
<name>A0A5D0R7X3_9FLAO</name>
<sequence length="527" mass="60226">MTYRLIILLLFFGCSSKNQEFTGVFRYNEHKNISSLDPAFSKDLADIWATNQLFNGLVEMDDSLNVQPSIAKNWIISDSAKTYTFTLRPDVYFHNHALFGKDSTRNVTASDFEYSLNRLKDKQIASPGSWVLNKVSDFRAINDSTFEIKLKQPFPAFLGLLTMKYCSVVPKEIVEHFGTDFRANPIGTGPFKFQRWEENLKLVFRRNNNYFEVDASGSKLPYLEAVAITFLPDKQSEFLQFAQGNIDYVSGLDASYKDEILTANGELREMYAKDVNMIRGPYLNTEYLAFLMDSDVSEIQSEYIRKAVNYGFDREKMMIYLRNGVGIPAHGGFIPKGLPGYSELSGFNYQPQKAKELVNQYKLETGNGTPEITLTTTSNYLSFCEYIQRELQKTGLIVNVSVVPASSLKDSKANGQLDMFRASWVADYPDAENYLSLYYSKNFAPDGPNYSHYKNEQFDSWYEQAFTETNTLRREALYSKMDSLVMTSAPVVPMFYDEVVRFTRKTISGLGINPINLLDLKRVNKID</sequence>
<dbReference type="SUPFAM" id="SSF53850">
    <property type="entry name" value="Periplasmic binding protein-like II"/>
    <property type="match status" value="1"/>
</dbReference>
<dbReference type="GO" id="GO:0030288">
    <property type="term" value="C:outer membrane-bounded periplasmic space"/>
    <property type="evidence" value="ECO:0007669"/>
    <property type="project" value="UniProtKB-ARBA"/>
</dbReference>
<protein>
    <submittedName>
        <fullName evidence="2">ABC transporter substrate-binding protein</fullName>
    </submittedName>
</protein>
<gene>
    <name evidence="2" type="ORF">ES674_10875</name>
</gene>
<feature type="domain" description="Solute-binding protein family 5" evidence="1">
    <location>
        <begin position="65"/>
        <end position="442"/>
    </location>
</feature>
<dbReference type="GO" id="GO:0043190">
    <property type="term" value="C:ATP-binding cassette (ABC) transporter complex"/>
    <property type="evidence" value="ECO:0007669"/>
    <property type="project" value="InterPro"/>
</dbReference>
<dbReference type="GO" id="GO:0015833">
    <property type="term" value="P:peptide transport"/>
    <property type="evidence" value="ECO:0007669"/>
    <property type="project" value="TreeGrafter"/>
</dbReference>
<proteinExistence type="predicted"/>
<dbReference type="InterPro" id="IPR030678">
    <property type="entry name" value="Peptide/Ni-bd"/>
</dbReference>
<evidence type="ECO:0000259" key="1">
    <source>
        <dbReference type="Pfam" id="PF00496"/>
    </source>
</evidence>
<keyword evidence="3" id="KW-1185">Reference proteome</keyword>
<dbReference type="GO" id="GO:1904680">
    <property type="term" value="F:peptide transmembrane transporter activity"/>
    <property type="evidence" value="ECO:0007669"/>
    <property type="project" value="TreeGrafter"/>
</dbReference>
<dbReference type="OrthoDB" id="9772924at2"/>
<dbReference type="InterPro" id="IPR039424">
    <property type="entry name" value="SBP_5"/>
</dbReference>
<accession>A0A5D0R7X3</accession>